<feature type="region of interest" description="Disordered" evidence="1">
    <location>
        <begin position="718"/>
        <end position="737"/>
    </location>
</feature>
<feature type="compositionally biased region" description="Low complexity" evidence="1">
    <location>
        <begin position="66"/>
        <end position="83"/>
    </location>
</feature>
<feature type="region of interest" description="Disordered" evidence="1">
    <location>
        <begin position="301"/>
        <end position="516"/>
    </location>
</feature>
<reference evidence="2" key="1">
    <citation type="journal article" date="2020" name="Fungal Divers.">
        <title>Resolving the Mortierellaceae phylogeny through synthesis of multi-gene phylogenetics and phylogenomics.</title>
        <authorList>
            <person name="Vandepol N."/>
            <person name="Liber J."/>
            <person name="Desiro A."/>
            <person name="Na H."/>
            <person name="Kennedy M."/>
            <person name="Barry K."/>
            <person name="Grigoriev I.V."/>
            <person name="Miller A.N."/>
            <person name="O'Donnell K."/>
            <person name="Stajich J.E."/>
            <person name="Bonito G."/>
        </authorList>
    </citation>
    <scope>NUCLEOTIDE SEQUENCE</scope>
    <source>
        <strain evidence="2">NVP1</strain>
    </source>
</reference>
<feature type="compositionally biased region" description="Polar residues" evidence="1">
    <location>
        <begin position="194"/>
        <end position="205"/>
    </location>
</feature>
<feature type="compositionally biased region" description="Basic and acidic residues" evidence="1">
    <location>
        <begin position="317"/>
        <end position="328"/>
    </location>
</feature>
<feature type="region of interest" description="Disordered" evidence="1">
    <location>
        <begin position="254"/>
        <end position="277"/>
    </location>
</feature>
<feature type="compositionally biased region" description="Basic residues" evidence="1">
    <location>
        <begin position="401"/>
        <end position="412"/>
    </location>
</feature>
<gene>
    <name evidence="2" type="primary">BNI4_2</name>
    <name evidence="2" type="ORF">BG006_005432</name>
</gene>
<proteinExistence type="predicted"/>
<feature type="compositionally biased region" description="Low complexity" evidence="1">
    <location>
        <begin position="725"/>
        <end position="735"/>
    </location>
</feature>
<feature type="compositionally biased region" description="Low complexity" evidence="1">
    <location>
        <begin position="572"/>
        <end position="584"/>
    </location>
</feature>
<feature type="region of interest" description="Disordered" evidence="1">
    <location>
        <begin position="669"/>
        <end position="689"/>
    </location>
</feature>
<name>A0A9P5VM60_9FUNG</name>
<feature type="region of interest" description="Disordered" evidence="1">
    <location>
        <begin position="750"/>
        <end position="779"/>
    </location>
</feature>
<sequence length="849" mass="92922">MILTLPSPSVTIFQKLAWLVIHAQTAVEETKQEKTPVMATPLPPLPATVTRLSSDQQSIHPLQVDEASTSSTSSSASPTATEESSSDQQLLVSQAFSGPVVRKKTSFASKLRKVFIAKQATTTNSTASVASVKALQQARRDSTESSSMIIDQQHRGSVSSASSTNSAERRGSTQSQSSITPSTSPEMSPVAVKSATSSTPSQPMFTASPTTPNASSTGSATTDNDITPTLVLPSTQTRTVKKRLSFASISSFFTPKNNQDEETRSKQQRSSSVPHVENPLVTVGLQIAGFQRRHSLNDLHEAKKKHQKQANVASWNKDQDTVEDDTKTTENSGTDPAPTAAVVSSTAPTKSKLRLNNVFGKGRKNKKHLTTGGIPKPDNLIPAKPLRPALVHRSPPQTNGKVHKVASRRRTSSVRSNQSNRSRHQRNSQAQEIASQSNASSGSSASGTTSLSRKSLEEHQAMIDSLPPTAQQPQYTQHRERGTKHRRQGSQASRESDRHRNKPHHHYSASNSARDYQNLYSSPVSISVPENDAFASPVRPGGAPLATAPTPRVLSGSLDVSKRSHNHVIRNPLSSLSPSSSCCSFTSDVDDEQDDETRGSLYESFNGRYSPSSPSSSVRSSGSSASRTRRQQLGAETVDDQNPYNPLLPAAAARISVDRIMMENAQAFRQDGSSSGSATLASDSSSTLTQVSKEDARIYAHQQQYSAHQEYPHHYLPEPQYLQTSGSPSSTSVSSCNHNLHRHAQEPQYYKHPSHYGEPDHPHHHQQYYHPHPSTYPPRPPRQLQFSTLEPLIHPTWTAEQYDRTTDTNITALRLTPAIAHKIKLELNQFKSQEMEVHQESRVYTHFFV</sequence>
<feature type="compositionally biased region" description="Low complexity" evidence="1">
    <location>
        <begin position="671"/>
        <end position="688"/>
    </location>
</feature>
<accession>A0A9P5VM60</accession>
<feature type="compositionally biased region" description="Low complexity" evidence="1">
    <location>
        <begin position="206"/>
        <end position="222"/>
    </location>
</feature>
<feature type="region of interest" description="Disordered" evidence="1">
    <location>
        <begin position="569"/>
        <end position="645"/>
    </location>
</feature>
<feature type="compositionally biased region" description="Low complexity" evidence="1">
    <location>
        <begin position="435"/>
        <end position="453"/>
    </location>
</feature>
<protein>
    <submittedName>
        <fullName evidence="2">Bud neck involved protein</fullName>
    </submittedName>
</protein>
<comment type="caution">
    <text evidence="2">The sequence shown here is derived from an EMBL/GenBank/DDBJ whole genome shotgun (WGS) entry which is preliminary data.</text>
</comment>
<organism evidence="2 3">
    <name type="scientific">Podila minutissima</name>
    <dbReference type="NCBI Taxonomy" id="64525"/>
    <lineage>
        <taxon>Eukaryota</taxon>
        <taxon>Fungi</taxon>
        <taxon>Fungi incertae sedis</taxon>
        <taxon>Mucoromycota</taxon>
        <taxon>Mortierellomycotina</taxon>
        <taxon>Mortierellomycetes</taxon>
        <taxon>Mortierellales</taxon>
        <taxon>Mortierellaceae</taxon>
        <taxon>Podila</taxon>
    </lineage>
</organism>
<evidence type="ECO:0000256" key="1">
    <source>
        <dbReference type="SAM" id="MobiDB-lite"/>
    </source>
</evidence>
<dbReference type="PANTHER" id="PTHR12751">
    <property type="entry name" value="PHOSPHATASE AND ACTIN REGULATOR PHACTR"/>
    <property type="match status" value="1"/>
</dbReference>
<feature type="region of interest" description="Disordered" evidence="1">
    <location>
        <begin position="29"/>
        <end position="88"/>
    </location>
</feature>
<keyword evidence="3" id="KW-1185">Reference proteome</keyword>
<dbReference type="AlphaFoldDB" id="A0A9P5VM60"/>
<feature type="compositionally biased region" description="Low complexity" evidence="1">
    <location>
        <begin position="157"/>
        <end position="185"/>
    </location>
</feature>
<dbReference type="Proteomes" id="UP000696485">
    <property type="component" value="Unassembled WGS sequence"/>
</dbReference>
<dbReference type="GO" id="GO:0003779">
    <property type="term" value="F:actin binding"/>
    <property type="evidence" value="ECO:0007669"/>
    <property type="project" value="TreeGrafter"/>
</dbReference>
<feature type="compositionally biased region" description="Polar residues" evidence="1">
    <location>
        <begin position="51"/>
        <end position="60"/>
    </location>
</feature>
<dbReference type="PANTHER" id="PTHR12751:SF18">
    <property type="entry name" value="PHOSPHATASE AND ACTIN REGULATOR 1"/>
    <property type="match status" value="1"/>
</dbReference>
<dbReference type="EMBL" id="JAAAUY010000305">
    <property type="protein sequence ID" value="KAF9331707.1"/>
    <property type="molecule type" value="Genomic_DNA"/>
</dbReference>
<feature type="region of interest" description="Disordered" evidence="1">
    <location>
        <begin position="139"/>
        <end position="239"/>
    </location>
</feature>
<evidence type="ECO:0000313" key="3">
    <source>
        <dbReference type="Proteomes" id="UP000696485"/>
    </source>
</evidence>
<dbReference type="GO" id="GO:0030036">
    <property type="term" value="P:actin cytoskeleton organization"/>
    <property type="evidence" value="ECO:0007669"/>
    <property type="project" value="TreeGrafter"/>
</dbReference>
<feature type="compositionally biased region" description="Low complexity" evidence="1">
    <location>
        <begin position="608"/>
        <end position="626"/>
    </location>
</feature>
<evidence type="ECO:0000313" key="2">
    <source>
        <dbReference type="EMBL" id="KAF9331707.1"/>
    </source>
</evidence>
<feature type="compositionally biased region" description="Polar residues" evidence="1">
    <location>
        <begin position="223"/>
        <end position="238"/>
    </location>
</feature>